<dbReference type="GO" id="GO:0032259">
    <property type="term" value="P:methylation"/>
    <property type="evidence" value="ECO:0007669"/>
    <property type="project" value="UniProtKB-KW"/>
</dbReference>
<evidence type="ECO:0000256" key="2">
    <source>
        <dbReference type="SAM" id="SignalP"/>
    </source>
</evidence>
<proteinExistence type="predicted"/>
<keyword evidence="1" id="KW-0472">Membrane</keyword>
<dbReference type="GO" id="GO:0008168">
    <property type="term" value="F:methyltransferase activity"/>
    <property type="evidence" value="ECO:0007669"/>
    <property type="project" value="UniProtKB-KW"/>
</dbReference>
<sequence length="74" mass="7738">MHTLAKTRSLVRRGAAAVGAAALALPVVSHAQAVDVSGVVQEIQAQRQPILAIGAAVFTVLIAAAIWKWLRRAT</sequence>
<keyword evidence="3" id="KW-0489">Methyltransferase</keyword>
<accession>A0A3M6R1E7</accession>
<evidence type="ECO:0000313" key="5">
    <source>
        <dbReference type="Proteomes" id="UP000275180"/>
    </source>
</evidence>
<feature type="signal peptide" evidence="2">
    <location>
        <begin position="1"/>
        <end position="31"/>
    </location>
</feature>
<keyword evidence="2" id="KW-0732">Signal</keyword>
<dbReference type="EMBL" id="RDQJ01000036">
    <property type="protein sequence ID" value="RMX09042.1"/>
    <property type="molecule type" value="Genomic_DNA"/>
</dbReference>
<dbReference type="RefSeq" id="WP_122245980.1">
    <property type="nucleotide sequence ID" value="NZ_RDQJ01000036.1"/>
</dbReference>
<keyword evidence="3" id="KW-0808">Transferase</keyword>
<dbReference type="SUPFAM" id="SSF57987">
    <property type="entry name" value="Inovirus (filamentous phage) major coat protein"/>
    <property type="match status" value="1"/>
</dbReference>
<comment type="caution">
    <text evidence="3">The sequence shown here is derived from an EMBL/GenBank/DDBJ whole genome shotgun (WGS) entry which is preliminary data.</text>
</comment>
<dbReference type="InterPro" id="IPR008020">
    <property type="entry name" value="G8P"/>
</dbReference>
<keyword evidence="1" id="KW-0812">Transmembrane</keyword>
<name>A0A3M6R1E7_9BURK</name>
<dbReference type="AlphaFoldDB" id="A0A3M6R1E7"/>
<organism evidence="3 5">
    <name type="scientific">Vandammella animalimorsus</name>
    <dbReference type="NCBI Taxonomy" id="2029117"/>
    <lineage>
        <taxon>Bacteria</taxon>
        <taxon>Pseudomonadati</taxon>
        <taxon>Pseudomonadota</taxon>
        <taxon>Betaproteobacteria</taxon>
        <taxon>Burkholderiales</taxon>
        <taxon>Comamonadaceae</taxon>
        <taxon>Vandammella</taxon>
    </lineage>
</organism>
<evidence type="ECO:0000313" key="4">
    <source>
        <dbReference type="EMBL" id="RMX09042.1"/>
    </source>
</evidence>
<dbReference type="Pfam" id="PF05356">
    <property type="entry name" value="Phage_Coat_B"/>
    <property type="match status" value="1"/>
</dbReference>
<evidence type="ECO:0000256" key="1">
    <source>
        <dbReference type="SAM" id="Phobius"/>
    </source>
</evidence>
<dbReference type="Proteomes" id="UP000275180">
    <property type="component" value="Unassembled WGS sequence"/>
</dbReference>
<feature type="transmembrane region" description="Helical" evidence="1">
    <location>
        <begin position="49"/>
        <end position="70"/>
    </location>
</feature>
<dbReference type="EMBL" id="RDQJ01000036">
    <property type="protein sequence ID" value="RMX09031.1"/>
    <property type="molecule type" value="Genomic_DNA"/>
</dbReference>
<gene>
    <name evidence="3" type="ORF">EBQ34_14160</name>
    <name evidence="4" type="ORF">EBQ34_14220</name>
</gene>
<evidence type="ECO:0000313" key="3">
    <source>
        <dbReference type="EMBL" id="RMX09031.1"/>
    </source>
</evidence>
<keyword evidence="1" id="KW-1133">Transmembrane helix</keyword>
<feature type="chain" id="PRO_5036085689" evidence="2">
    <location>
        <begin position="32"/>
        <end position="74"/>
    </location>
</feature>
<protein>
    <submittedName>
        <fullName evidence="3">Methyltransferase</fullName>
    </submittedName>
</protein>
<reference evidence="3 5" key="1">
    <citation type="submission" date="2018-10" db="EMBL/GenBank/DDBJ databases">
        <title>Comamonadaceae CDC group NO-1 genome sequencing and assembly.</title>
        <authorList>
            <person name="Bernier A.-M."/>
            <person name="Bernard K."/>
        </authorList>
    </citation>
    <scope>NUCLEOTIDE SEQUENCE [LARGE SCALE GENOMIC DNA]</scope>
    <source>
        <strain evidence="3 5">NML180582</strain>
    </source>
</reference>